<keyword evidence="1" id="KW-0472">Membrane</keyword>
<evidence type="ECO:0000313" key="2">
    <source>
        <dbReference type="EMBL" id="MFB9761875.1"/>
    </source>
</evidence>
<comment type="caution">
    <text evidence="2">The sequence shown here is derived from an EMBL/GenBank/DDBJ whole genome shotgun (WGS) entry which is preliminary data.</text>
</comment>
<keyword evidence="1" id="KW-1133">Transmembrane helix</keyword>
<evidence type="ECO:0008006" key="4">
    <source>
        <dbReference type="Google" id="ProtNLM"/>
    </source>
</evidence>
<proteinExistence type="predicted"/>
<evidence type="ECO:0000256" key="1">
    <source>
        <dbReference type="SAM" id="Phobius"/>
    </source>
</evidence>
<organism evidence="2 3">
    <name type="scientific">Ectobacillus funiculus</name>
    <dbReference type="NCBI Taxonomy" id="137993"/>
    <lineage>
        <taxon>Bacteria</taxon>
        <taxon>Bacillati</taxon>
        <taxon>Bacillota</taxon>
        <taxon>Bacilli</taxon>
        <taxon>Bacillales</taxon>
        <taxon>Bacillaceae</taxon>
        <taxon>Ectobacillus</taxon>
    </lineage>
</organism>
<protein>
    <recommendedName>
        <fullName evidence="4">Glycosyltransferase</fullName>
    </recommendedName>
</protein>
<sequence>MGQNISFYLFITAFVAVAAVTVYLIVNNDWYNAVNPIMLVFMYIGIAVVSFGMREEMLNRFEK</sequence>
<accession>A0ABV5WMS5</accession>
<dbReference type="EMBL" id="JBHMAF010000196">
    <property type="protein sequence ID" value="MFB9761875.1"/>
    <property type="molecule type" value="Genomic_DNA"/>
</dbReference>
<keyword evidence="3" id="KW-1185">Reference proteome</keyword>
<keyword evidence="1" id="KW-0812">Transmembrane</keyword>
<evidence type="ECO:0000313" key="3">
    <source>
        <dbReference type="Proteomes" id="UP001589609"/>
    </source>
</evidence>
<dbReference type="RefSeq" id="WP_129727195.1">
    <property type="nucleotide sequence ID" value="NZ_JAPCYI010000001.1"/>
</dbReference>
<feature type="transmembrane region" description="Helical" evidence="1">
    <location>
        <begin position="7"/>
        <end position="26"/>
    </location>
</feature>
<feature type="transmembrane region" description="Helical" evidence="1">
    <location>
        <begin position="32"/>
        <end position="53"/>
    </location>
</feature>
<dbReference type="Proteomes" id="UP001589609">
    <property type="component" value="Unassembled WGS sequence"/>
</dbReference>
<name>A0ABV5WMS5_9BACI</name>
<gene>
    <name evidence="2" type="ORF">ACFFMS_26975</name>
</gene>
<reference evidence="2 3" key="1">
    <citation type="submission" date="2024-09" db="EMBL/GenBank/DDBJ databases">
        <authorList>
            <person name="Sun Q."/>
            <person name="Mori K."/>
        </authorList>
    </citation>
    <scope>NUCLEOTIDE SEQUENCE [LARGE SCALE GENOMIC DNA]</scope>
    <source>
        <strain evidence="2 3">JCM 11201</strain>
    </source>
</reference>